<keyword evidence="8" id="KW-0406">Ion transport</keyword>
<feature type="transmembrane region" description="Helical" evidence="10">
    <location>
        <begin position="234"/>
        <end position="256"/>
    </location>
</feature>
<evidence type="ECO:0000313" key="13">
    <source>
        <dbReference type="Proteomes" id="UP001146351"/>
    </source>
</evidence>
<keyword evidence="3" id="KW-0813">Transport</keyword>
<comment type="caution">
    <text evidence="12">The sequence shown here is derived from an EMBL/GenBank/DDBJ whole genome shotgun (WGS) entry which is preliminary data.</text>
</comment>
<dbReference type="GO" id="GO:0005886">
    <property type="term" value="C:plasma membrane"/>
    <property type="evidence" value="ECO:0007669"/>
    <property type="project" value="TreeGrafter"/>
</dbReference>
<accession>A0A9W9ITH2</accession>
<dbReference type="InterPro" id="IPR011701">
    <property type="entry name" value="MFS"/>
</dbReference>
<feature type="transmembrane region" description="Helical" evidence="10">
    <location>
        <begin position="426"/>
        <end position="446"/>
    </location>
</feature>
<feature type="transmembrane region" description="Helical" evidence="10">
    <location>
        <begin position="322"/>
        <end position="343"/>
    </location>
</feature>
<evidence type="ECO:0000256" key="10">
    <source>
        <dbReference type="SAM" id="Phobius"/>
    </source>
</evidence>
<gene>
    <name evidence="12" type="ORF">N7492_001564</name>
</gene>
<dbReference type="AlphaFoldDB" id="A0A9W9ITH2"/>
<evidence type="ECO:0000256" key="3">
    <source>
        <dbReference type="ARBA" id="ARBA00022448"/>
    </source>
</evidence>
<dbReference type="Pfam" id="PF07690">
    <property type="entry name" value="MFS_1"/>
    <property type="match status" value="1"/>
</dbReference>
<protein>
    <recommendedName>
        <fullName evidence="11">Major facilitator superfamily (MFS) profile domain-containing protein</fullName>
    </recommendedName>
</protein>
<evidence type="ECO:0000256" key="8">
    <source>
        <dbReference type="ARBA" id="ARBA00023065"/>
    </source>
</evidence>
<reference evidence="12" key="1">
    <citation type="submission" date="2022-11" db="EMBL/GenBank/DDBJ databases">
        <authorList>
            <person name="Petersen C."/>
        </authorList>
    </citation>
    <scope>NUCLEOTIDE SEQUENCE</scope>
    <source>
        <strain evidence="12">IBT 21917</strain>
    </source>
</reference>
<feature type="transmembrane region" description="Helical" evidence="10">
    <location>
        <begin position="397"/>
        <end position="419"/>
    </location>
</feature>
<evidence type="ECO:0000256" key="2">
    <source>
        <dbReference type="ARBA" id="ARBA00008335"/>
    </source>
</evidence>
<dbReference type="OrthoDB" id="4078873at2759"/>
<evidence type="ECO:0000256" key="9">
    <source>
        <dbReference type="ARBA" id="ARBA00023136"/>
    </source>
</evidence>
<dbReference type="SUPFAM" id="SSF103473">
    <property type="entry name" value="MFS general substrate transporter"/>
    <property type="match status" value="1"/>
</dbReference>
<comment type="subcellular location">
    <subcellularLocation>
        <location evidence="1">Membrane</location>
        <topology evidence="1">Multi-pass membrane protein</topology>
    </subcellularLocation>
</comment>
<reference evidence="12" key="2">
    <citation type="journal article" date="2023" name="IMA Fungus">
        <title>Comparative genomic study of the Penicillium genus elucidates a diverse pangenome and 15 lateral gene transfer events.</title>
        <authorList>
            <person name="Petersen C."/>
            <person name="Sorensen T."/>
            <person name="Nielsen M.R."/>
            <person name="Sondergaard T.E."/>
            <person name="Sorensen J.L."/>
            <person name="Fitzpatrick D.A."/>
            <person name="Frisvad J.C."/>
            <person name="Nielsen K.L."/>
        </authorList>
    </citation>
    <scope>NUCLEOTIDE SEQUENCE</scope>
    <source>
        <strain evidence="12">IBT 21917</strain>
    </source>
</reference>
<dbReference type="PANTHER" id="PTHR23501">
    <property type="entry name" value="MAJOR FACILITATOR SUPERFAMILY"/>
    <property type="match status" value="1"/>
</dbReference>
<evidence type="ECO:0000256" key="4">
    <source>
        <dbReference type="ARBA" id="ARBA00022496"/>
    </source>
</evidence>
<keyword evidence="9 10" id="KW-0472">Membrane</keyword>
<evidence type="ECO:0000259" key="11">
    <source>
        <dbReference type="PROSITE" id="PS50850"/>
    </source>
</evidence>
<dbReference type="EMBL" id="JAPQKO010000001">
    <property type="protein sequence ID" value="KAJ5183948.1"/>
    <property type="molecule type" value="Genomic_DNA"/>
</dbReference>
<keyword evidence="4" id="KW-0410">Iron transport</keyword>
<dbReference type="Proteomes" id="UP001146351">
    <property type="component" value="Unassembled WGS sequence"/>
</dbReference>
<dbReference type="InterPro" id="IPR036259">
    <property type="entry name" value="MFS_trans_sf"/>
</dbReference>
<dbReference type="GO" id="GO:0010106">
    <property type="term" value="P:cellular response to iron ion starvation"/>
    <property type="evidence" value="ECO:0007669"/>
    <property type="project" value="UniProtKB-ARBA"/>
</dbReference>
<keyword evidence="6 10" id="KW-1133">Transmembrane helix</keyword>
<organism evidence="12 13">
    <name type="scientific">Penicillium capsulatum</name>
    <dbReference type="NCBI Taxonomy" id="69766"/>
    <lineage>
        <taxon>Eukaryota</taxon>
        <taxon>Fungi</taxon>
        <taxon>Dikarya</taxon>
        <taxon>Ascomycota</taxon>
        <taxon>Pezizomycotina</taxon>
        <taxon>Eurotiomycetes</taxon>
        <taxon>Eurotiomycetidae</taxon>
        <taxon>Eurotiales</taxon>
        <taxon>Aspergillaceae</taxon>
        <taxon>Penicillium</taxon>
    </lineage>
</organism>
<feature type="transmembrane region" description="Helical" evidence="10">
    <location>
        <begin position="562"/>
        <end position="583"/>
    </location>
</feature>
<dbReference type="GO" id="GO:0022857">
    <property type="term" value="F:transmembrane transporter activity"/>
    <property type="evidence" value="ECO:0007669"/>
    <property type="project" value="InterPro"/>
</dbReference>
<feature type="transmembrane region" description="Helical" evidence="10">
    <location>
        <begin position="148"/>
        <end position="171"/>
    </location>
</feature>
<dbReference type="FunFam" id="1.20.1250.20:FF:000284">
    <property type="entry name" value="Siderophore iron transporter mirB"/>
    <property type="match status" value="1"/>
</dbReference>
<feature type="transmembrane region" description="Helical" evidence="10">
    <location>
        <begin position="277"/>
        <end position="302"/>
    </location>
</feature>
<keyword evidence="13" id="KW-1185">Reference proteome</keyword>
<keyword evidence="7" id="KW-0408">Iron</keyword>
<comment type="similarity">
    <text evidence="2">Belongs to the major facilitator superfamily.</text>
</comment>
<sequence>MSLRPVLRRFRTVFQRMQLDEAERQSIERTSVHEGKKDPIAENTVVADNEQGDPNLPQEGLQHGVADVEAVTLTWSKTTLICVFVNIWFLYFVNAFQSATMDSLSAYVASSFHEHSLSAVPTAMADAFSAAIYLPVGKLMDTWGRAEGFLLMTTCATLGLILMAACNSFAIYCAANVFYYIGFGGMSYAVDVITADSSRLQNRALAYALTSSPYIITAFAGPKVGERFYNEVSWRWGFGCWAIVFPIVASPLYFILKFNLRRAEQQGHRIRAANNRTLWQSICYWVMEFDLFGVIIFTAGLVVFELPFDIASTAPEGWATGYIIAMIVVGFSMIFFFGIYEAYVAPTPLLNWRLLTNRTVIGACLLDATYQLSYYCWNNYFQSWLQVNNNLTISEAGYIGHTFDIVSGLLLIGVGFIIRKTGRFKWLLYISVPLYIFAQGLMIYFRKPNMSWGYQVMCQIFIAMGGAVFILVEQLAILAAVDHQHVAAALGLLNVVGTIGGSAGKTICTSIWTNTFYKQLQQRLPQSAMPQIDKIYENLPDQVKWKVGSPERRAIQDSYAHVEVILLSVGCGIMALAFLWTMLIRNIDLKKVPQVKGTVF</sequence>
<feature type="transmembrane region" description="Helical" evidence="10">
    <location>
        <begin position="355"/>
        <end position="377"/>
    </location>
</feature>
<dbReference type="Gene3D" id="1.20.1250.20">
    <property type="entry name" value="MFS general substrate transporter like domains"/>
    <property type="match status" value="2"/>
</dbReference>
<evidence type="ECO:0000313" key="12">
    <source>
        <dbReference type="EMBL" id="KAJ5183948.1"/>
    </source>
</evidence>
<proteinExistence type="inferred from homology"/>
<dbReference type="PROSITE" id="PS50850">
    <property type="entry name" value="MFS"/>
    <property type="match status" value="1"/>
</dbReference>
<feature type="domain" description="Major facilitator superfamily (MFS) profile" evidence="11">
    <location>
        <begin position="83"/>
        <end position="587"/>
    </location>
</feature>
<evidence type="ECO:0000256" key="1">
    <source>
        <dbReference type="ARBA" id="ARBA00004141"/>
    </source>
</evidence>
<feature type="transmembrane region" description="Helical" evidence="10">
    <location>
        <begin position="78"/>
        <end position="96"/>
    </location>
</feature>
<dbReference type="FunFam" id="1.20.1250.20:FF:000302">
    <property type="entry name" value="MFS siderochrome iron transporter MirB"/>
    <property type="match status" value="1"/>
</dbReference>
<dbReference type="InterPro" id="IPR020846">
    <property type="entry name" value="MFS_dom"/>
</dbReference>
<feature type="transmembrane region" description="Helical" evidence="10">
    <location>
        <begin position="452"/>
        <end position="472"/>
    </location>
</feature>
<evidence type="ECO:0000256" key="5">
    <source>
        <dbReference type="ARBA" id="ARBA00022692"/>
    </source>
</evidence>
<name>A0A9W9ITH2_9EURO</name>
<dbReference type="PANTHER" id="PTHR23501:SF50">
    <property type="entry name" value="MFS SIDEROCHROME IRON TRANSPORTER MIRB (AFU_ORTHOLOGUE AFUA_3G03640)-RELATED"/>
    <property type="match status" value="1"/>
</dbReference>
<evidence type="ECO:0000256" key="7">
    <source>
        <dbReference type="ARBA" id="ARBA00023004"/>
    </source>
</evidence>
<keyword evidence="5 10" id="KW-0812">Transmembrane</keyword>
<dbReference type="GO" id="GO:0006826">
    <property type="term" value="P:iron ion transport"/>
    <property type="evidence" value="ECO:0007669"/>
    <property type="project" value="UniProtKB-KW"/>
</dbReference>
<evidence type="ECO:0000256" key="6">
    <source>
        <dbReference type="ARBA" id="ARBA00022989"/>
    </source>
</evidence>
<feature type="transmembrane region" description="Helical" evidence="10">
    <location>
        <begin position="177"/>
        <end position="195"/>
    </location>
</feature>